<feature type="binding site" evidence="7">
    <location>
        <position position="179"/>
    </location>
    <ligand>
        <name>Zn(2+)</name>
        <dbReference type="ChEBI" id="CHEBI:29105"/>
        <label>2</label>
    </ligand>
</feature>
<feature type="binding site" evidence="7">
    <location>
        <position position="232"/>
    </location>
    <ligand>
        <name>Zn(2+)</name>
        <dbReference type="ChEBI" id="CHEBI:29105"/>
        <label>2</label>
    </ligand>
</feature>
<evidence type="ECO:0000259" key="8">
    <source>
        <dbReference type="Pfam" id="PF07969"/>
    </source>
</evidence>
<dbReference type="InterPro" id="IPR004722">
    <property type="entry name" value="DHOase"/>
</dbReference>
<dbReference type="InterPro" id="IPR032466">
    <property type="entry name" value="Metal_Hydrolase"/>
</dbReference>
<dbReference type="NCBIfam" id="TIGR00857">
    <property type="entry name" value="pyrC_multi"/>
    <property type="match status" value="1"/>
</dbReference>
<dbReference type="Pfam" id="PF12890">
    <property type="entry name" value="DHOase"/>
    <property type="match status" value="1"/>
</dbReference>
<dbReference type="GO" id="GO:0008270">
    <property type="term" value="F:zinc ion binding"/>
    <property type="evidence" value="ECO:0007669"/>
    <property type="project" value="UniProtKB-UniRule"/>
</dbReference>
<dbReference type="Proteomes" id="UP000662904">
    <property type="component" value="Chromosome"/>
</dbReference>
<feature type="binding site" evidence="7">
    <location>
        <position position="278"/>
    </location>
    <ligand>
        <name>substrate</name>
    </ligand>
</feature>
<dbReference type="AlphaFoldDB" id="A0A8A0RLW1"/>
<dbReference type="EMBL" id="CP059066">
    <property type="protein sequence ID" value="QSQ08764.1"/>
    <property type="molecule type" value="Genomic_DNA"/>
</dbReference>
<evidence type="ECO:0000256" key="7">
    <source>
        <dbReference type="HAMAP-Rule" id="MF_00220"/>
    </source>
</evidence>
<dbReference type="InterPro" id="IPR050138">
    <property type="entry name" value="DHOase/Allantoinase_Hydrolase"/>
</dbReference>
<dbReference type="InterPro" id="IPR011059">
    <property type="entry name" value="Metal-dep_hydrolase_composite"/>
</dbReference>
<feature type="binding site" evidence="7">
    <location>
        <position position="62"/>
    </location>
    <ligand>
        <name>Zn(2+)</name>
        <dbReference type="ChEBI" id="CHEBI:29105"/>
        <label>1</label>
    </ligand>
</feature>
<keyword evidence="11" id="KW-1185">Reference proteome</keyword>
<dbReference type="UniPathway" id="UPA00070">
    <property type="reaction ID" value="UER00117"/>
</dbReference>
<accession>A0A8A0RLW1</accession>
<dbReference type="GO" id="GO:0006145">
    <property type="term" value="P:purine nucleobase catabolic process"/>
    <property type="evidence" value="ECO:0007669"/>
    <property type="project" value="TreeGrafter"/>
</dbReference>
<keyword evidence="6 7" id="KW-0665">Pyrimidine biosynthesis</keyword>
<keyword evidence="5 7" id="KW-0862">Zinc</keyword>
<dbReference type="InterPro" id="IPR013108">
    <property type="entry name" value="Amidohydro_3"/>
</dbReference>
<comment type="pathway">
    <text evidence="7">Pyrimidine metabolism; UMP biosynthesis via de novo pathway; (S)-dihydroorotate from bicarbonate: step 3/3.</text>
</comment>
<evidence type="ECO:0000256" key="3">
    <source>
        <dbReference type="ARBA" id="ARBA00022723"/>
    </source>
</evidence>
<evidence type="ECO:0000313" key="10">
    <source>
        <dbReference type="EMBL" id="QSQ08764.1"/>
    </source>
</evidence>
<dbReference type="PANTHER" id="PTHR43668">
    <property type="entry name" value="ALLANTOINASE"/>
    <property type="match status" value="1"/>
</dbReference>
<evidence type="ECO:0000256" key="4">
    <source>
        <dbReference type="ARBA" id="ARBA00022801"/>
    </source>
</evidence>
<evidence type="ECO:0000256" key="6">
    <source>
        <dbReference type="ARBA" id="ARBA00022975"/>
    </source>
</evidence>
<sequence>MKRIIKGGRVVDPSQNIDGIFDILIDDGLIKAVDRNLSIDGAEIIEAKGMIVTPGLIDIHVHLREPGYEAKEDIESGSMAAAAGGFTSVACMPNTNPVVDNKSVVEFIKEKAKRVGIVNVYPIGAISKGLKGEELSEIGDMKGSGIVGISDDGKPVMASGLMRRAMEYAGMFDLPVISHCEDLDMSGDGVINEGLVSTILGLKGISKAAEEIMVARDIRLAELTGGRLHIAHVSTKGSVELIRQAKRRGIKVTAEATPHHFTLTDEAVRTFDTNTKVNPPLRSSEDVEAVREGLKDGTIDVIATDHAPHTLEDKDVEYDYASFGISGLETSVPLVITNLVHTGILTLSQAVEKMAVNPAQVINIPKGTLRPGSDADLTIIDIDRTVVIDTAKFKSKGKNSPFNGLELKGAVMMTLKGGNIVYNRNKVI</sequence>
<feature type="domain" description="Amidohydrolase 3" evidence="8">
    <location>
        <begin position="288"/>
        <end position="422"/>
    </location>
</feature>
<dbReference type="SUPFAM" id="SSF51556">
    <property type="entry name" value="Metallo-dependent hydrolases"/>
    <property type="match status" value="1"/>
</dbReference>
<dbReference type="KEGG" id="kme:H0A61_01109"/>
<dbReference type="RefSeq" id="WP_206708967.1">
    <property type="nucleotide sequence ID" value="NZ_CP059066.1"/>
</dbReference>
<protein>
    <recommendedName>
        <fullName evidence="7">Dihydroorotase</fullName>
        <shortName evidence="7">DHOase</shortName>
        <ecNumber evidence="7">3.5.2.3</ecNumber>
    </recommendedName>
</protein>
<dbReference type="InterPro" id="IPR002195">
    <property type="entry name" value="Dihydroorotase_CS"/>
</dbReference>
<dbReference type="InterPro" id="IPR024403">
    <property type="entry name" value="DHOase_cat"/>
</dbReference>
<feature type="binding site" evidence="7">
    <location>
        <position position="152"/>
    </location>
    <ligand>
        <name>Zn(2+)</name>
        <dbReference type="ChEBI" id="CHEBI:29105"/>
        <label>1</label>
    </ligand>
</feature>
<dbReference type="Gene3D" id="3.20.20.140">
    <property type="entry name" value="Metal-dependent hydrolases"/>
    <property type="match status" value="1"/>
</dbReference>
<feature type="binding site" evidence="7">
    <location>
        <position position="152"/>
    </location>
    <ligand>
        <name>Zn(2+)</name>
        <dbReference type="ChEBI" id="CHEBI:29105"/>
        <label>2</label>
    </ligand>
</feature>
<comment type="similarity">
    <text evidence="2 7">Belongs to the metallo-dependent hydrolases superfamily. DHOase family. Class I DHOase subfamily.</text>
</comment>
<evidence type="ECO:0000259" key="9">
    <source>
        <dbReference type="Pfam" id="PF12890"/>
    </source>
</evidence>
<comment type="cofactor">
    <cofactor evidence="7">
        <name>Zn(2+)</name>
        <dbReference type="ChEBI" id="CHEBI:29105"/>
    </cofactor>
    <text evidence="7">Binds 2 Zn(2+) ions per subunit.</text>
</comment>
<dbReference type="CDD" id="cd01317">
    <property type="entry name" value="DHOase_IIa"/>
    <property type="match status" value="1"/>
</dbReference>
<dbReference type="PROSITE" id="PS00483">
    <property type="entry name" value="DIHYDROOROTASE_2"/>
    <property type="match status" value="1"/>
</dbReference>
<gene>
    <name evidence="10" type="primary">pyrC_1</name>
    <name evidence="7" type="synonym">pyrC</name>
    <name evidence="10" type="ORF">H0A61_01109</name>
</gene>
<dbReference type="PROSITE" id="PS00482">
    <property type="entry name" value="DIHYDROOROTASE_1"/>
    <property type="match status" value="1"/>
</dbReference>
<feature type="binding site" evidence="7">
    <location>
        <begin position="62"/>
        <end position="64"/>
    </location>
    <ligand>
        <name>substrate</name>
    </ligand>
</feature>
<feature type="binding site" evidence="7">
    <location>
        <position position="60"/>
    </location>
    <ligand>
        <name>Zn(2+)</name>
        <dbReference type="ChEBI" id="CHEBI:29105"/>
        <label>1</label>
    </ligand>
</feature>
<comment type="function">
    <text evidence="1 7">Catalyzes the reversible cyclization of carbamoyl aspartate to dihydroorotate.</text>
</comment>
<dbReference type="GO" id="GO:0005737">
    <property type="term" value="C:cytoplasm"/>
    <property type="evidence" value="ECO:0007669"/>
    <property type="project" value="TreeGrafter"/>
</dbReference>
<dbReference type="EC" id="3.5.2.3" evidence="7"/>
<proteinExistence type="inferred from homology"/>
<dbReference type="GO" id="GO:0044205">
    <property type="term" value="P:'de novo' UMP biosynthetic process"/>
    <property type="evidence" value="ECO:0007669"/>
    <property type="project" value="UniProtKB-UniRule"/>
</dbReference>
<dbReference type="GO" id="GO:0004038">
    <property type="term" value="F:allantoinase activity"/>
    <property type="evidence" value="ECO:0007669"/>
    <property type="project" value="TreeGrafter"/>
</dbReference>
<feature type="binding site" evidence="7">
    <location>
        <position position="309"/>
    </location>
    <ligand>
        <name>substrate</name>
    </ligand>
</feature>
<keyword evidence="3 7" id="KW-0479">Metal-binding</keyword>
<organism evidence="10 11">
    <name type="scientific">Koleobacter methoxysyntrophicus</name>
    <dbReference type="NCBI Taxonomy" id="2751313"/>
    <lineage>
        <taxon>Bacteria</taxon>
        <taxon>Bacillati</taxon>
        <taxon>Bacillota</taxon>
        <taxon>Clostridia</taxon>
        <taxon>Koleobacterales</taxon>
        <taxon>Koleobacteraceae</taxon>
        <taxon>Koleobacter</taxon>
    </lineage>
</organism>
<feature type="domain" description="Dihydroorotase catalytic" evidence="9">
    <location>
        <begin position="50"/>
        <end position="237"/>
    </location>
</feature>
<comment type="catalytic activity">
    <reaction evidence="7">
        <text>(S)-dihydroorotate + H2O = N-carbamoyl-L-aspartate + H(+)</text>
        <dbReference type="Rhea" id="RHEA:24296"/>
        <dbReference type="ChEBI" id="CHEBI:15377"/>
        <dbReference type="ChEBI" id="CHEBI:15378"/>
        <dbReference type="ChEBI" id="CHEBI:30864"/>
        <dbReference type="ChEBI" id="CHEBI:32814"/>
        <dbReference type="EC" id="3.5.2.3"/>
    </reaction>
</comment>
<evidence type="ECO:0000256" key="5">
    <source>
        <dbReference type="ARBA" id="ARBA00022833"/>
    </source>
</evidence>
<feature type="binding site" evidence="7">
    <location>
        <position position="305"/>
    </location>
    <ligand>
        <name>Zn(2+)</name>
        <dbReference type="ChEBI" id="CHEBI:29105"/>
        <label>1</label>
    </ligand>
</feature>
<evidence type="ECO:0000256" key="1">
    <source>
        <dbReference type="ARBA" id="ARBA00002368"/>
    </source>
</evidence>
<name>A0A8A0RLW1_9FIRM</name>
<dbReference type="SUPFAM" id="SSF51338">
    <property type="entry name" value="Composite domain of metallo-dependent hydrolases"/>
    <property type="match status" value="1"/>
</dbReference>
<feature type="binding site" evidence="7">
    <location>
        <position position="94"/>
    </location>
    <ligand>
        <name>substrate</name>
    </ligand>
</feature>
<dbReference type="HAMAP" id="MF_00220_B">
    <property type="entry name" value="PyrC_classI_B"/>
    <property type="match status" value="1"/>
</dbReference>
<feature type="binding site" evidence="7">
    <location>
        <begin position="323"/>
        <end position="324"/>
    </location>
    <ligand>
        <name>substrate</name>
    </ligand>
</feature>
<feature type="active site" evidence="7">
    <location>
        <position position="305"/>
    </location>
</feature>
<reference evidence="10" key="1">
    <citation type="submission" date="2020-07" db="EMBL/GenBank/DDBJ databases">
        <title>Koleobacter methoxysyntrophicus gen. nov., sp. nov., a novel anaerobic bacterium isolated from deep subsurface oil field and proposal of Koleobacterales ord. nov. in the phylum Firmicutes.</title>
        <authorList>
            <person name="Sakamoto S."/>
            <person name="Tamaki H."/>
        </authorList>
    </citation>
    <scope>NUCLEOTIDE SEQUENCE</scope>
    <source>
        <strain evidence="10">NRmbB1</strain>
    </source>
</reference>
<dbReference type="Gene3D" id="2.30.40.10">
    <property type="entry name" value="Urease, subunit C, domain 1"/>
    <property type="match status" value="1"/>
</dbReference>
<evidence type="ECO:0000313" key="11">
    <source>
        <dbReference type="Proteomes" id="UP000662904"/>
    </source>
</evidence>
<keyword evidence="4 7" id="KW-0378">Hydrolase</keyword>
<evidence type="ECO:0000256" key="2">
    <source>
        <dbReference type="ARBA" id="ARBA00010286"/>
    </source>
</evidence>
<dbReference type="PANTHER" id="PTHR43668:SF2">
    <property type="entry name" value="ALLANTOINASE"/>
    <property type="match status" value="1"/>
</dbReference>
<dbReference type="GO" id="GO:0004151">
    <property type="term" value="F:dihydroorotase activity"/>
    <property type="evidence" value="ECO:0007669"/>
    <property type="project" value="UniProtKB-UniRule"/>
</dbReference>
<dbReference type="Pfam" id="PF07969">
    <property type="entry name" value="Amidohydro_3"/>
    <property type="match status" value="1"/>
</dbReference>